<evidence type="ECO:0000313" key="1">
    <source>
        <dbReference type="EMBL" id="MDX6850305.1"/>
    </source>
</evidence>
<dbReference type="EMBL" id="JAXAFO010000022">
    <property type="protein sequence ID" value="MDX6850305.1"/>
    <property type="molecule type" value="Genomic_DNA"/>
</dbReference>
<protein>
    <submittedName>
        <fullName evidence="1">Uncharacterized protein</fullName>
    </submittedName>
</protein>
<keyword evidence="2" id="KW-1185">Reference proteome</keyword>
<evidence type="ECO:0000313" key="2">
    <source>
        <dbReference type="Proteomes" id="UP001273505"/>
    </source>
</evidence>
<comment type="caution">
    <text evidence="1">The sequence shown here is derived from an EMBL/GenBank/DDBJ whole genome shotgun (WGS) entry which is preliminary data.</text>
</comment>
<sequence>MSLETRKPAAFVSSSFSVTPLPSLSGVVPLAVGSLRLQVSADGLGAALTKLKQAGVIDA</sequence>
<dbReference type="Proteomes" id="UP001273505">
    <property type="component" value="Unassembled WGS sequence"/>
</dbReference>
<accession>A0ABU4RZH2</accession>
<name>A0ABU4RZH2_9GAMM</name>
<reference evidence="1 2" key="1">
    <citation type="submission" date="2023-11" db="EMBL/GenBank/DDBJ databases">
        <title>Gilvimarinus fulvus sp. nov., isolated from the surface of Kelp.</title>
        <authorList>
            <person name="Sun Y.Y."/>
            <person name="Gong Y."/>
            <person name="Du Z.J."/>
        </authorList>
    </citation>
    <scope>NUCLEOTIDE SEQUENCE [LARGE SCALE GENOMIC DNA]</scope>
    <source>
        <strain evidence="1 2">SDUM040013</strain>
    </source>
</reference>
<gene>
    <name evidence="1" type="ORF">SCD92_13100</name>
</gene>
<proteinExistence type="predicted"/>
<organism evidence="1 2">
    <name type="scientific">Gilvimarinus gilvus</name>
    <dbReference type="NCBI Taxonomy" id="3058038"/>
    <lineage>
        <taxon>Bacteria</taxon>
        <taxon>Pseudomonadati</taxon>
        <taxon>Pseudomonadota</taxon>
        <taxon>Gammaproteobacteria</taxon>
        <taxon>Cellvibrionales</taxon>
        <taxon>Cellvibrionaceae</taxon>
        <taxon>Gilvimarinus</taxon>
    </lineage>
</organism>